<dbReference type="InterPro" id="IPR050706">
    <property type="entry name" value="Cyclic-di-GMP_PDE-like"/>
</dbReference>
<dbReference type="CDD" id="cd01949">
    <property type="entry name" value="GGDEF"/>
    <property type="match status" value="1"/>
</dbReference>
<dbReference type="PANTHER" id="PTHR33121:SF70">
    <property type="entry name" value="SIGNALING PROTEIN YKOW"/>
    <property type="match status" value="1"/>
</dbReference>
<keyword evidence="5" id="KW-1185">Reference proteome</keyword>
<dbReference type="Gene3D" id="3.20.20.450">
    <property type="entry name" value="EAL domain"/>
    <property type="match status" value="1"/>
</dbReference>
<dbReference type="Proteomes" id="UP001147653">
    <property type="component" value="Unassembled WGS sequence"/>
</dbReference>
<dbReference type="SMART" id="SM00052">
    <property type="entry name" value="EAL"/>
    <property type="match status" value="1"/>
</dbReference>
<reference evidence="4" key="1">
    <citation type="submission" date="2022-10" db="EMBL/GenBank/DDBJ databases">
        <title>The WGS of Solirubrobacter phytolaccae KCTC 29190.</title>
        <authorList>
            <person name="Jiang Z."/>
        </authorList>
    </citation>
    <scope>NUCLEOTIDE SEQUENCE</scope>
    <source>
        <strain evidence="4">KCTC 29190</strain>
    </source>
</reference>
<evidence type="ECO:0000313" key="4">
    <source>
        <dbReference type="EMBL" id="MDA0182352.1"/>
    </source>
</evidence>
<dbReference type="Gene3D" id="3.30.70.270">
    <property type="match status" value="1"/>
</dbReference>
<gene>
    <name evidence="4" type="ORF">OJ997_18740</name>
</gene>
<accession>A0A9X3NJ98</accession>
<dbReference type="Pfam" id="PF00563">
    <property type="entry name" value="EAL"/>
    <property type="match status" value="1"/>
</dbReference>
<dbReference type="EMBL" id="JAPDDP010000034">
    <property type="protein sequence ID" value="MDA0182352.1"/>
    <property type="molecule type" value="Genomic_DNA"/>
</dbReference>
<dbReference type="SUPFAM" id="SSF141868">
    <property type="entry name" value="EAL domain-like"/>
    <property type="match status" value="1"/>
</dbReference>
<feature type="transmembrane region" description="Helical" evidence="1">
    <location>
        <begin position="217"/>
        <end position="238"/>
    </location>
</feature>
<dbReference type="CDD" id="cd01948">
    <property type="entry name" value="EAL"/>
    <property type="match status" value="1"/>
</dbReference>
<protein>
    <submittedName>
        <fullName evidence="4">Bifunctional diguanylate cyclase/phosphodiesterase</fullName>
    </submittedName>
</protein>
<dbReference type="NCBIfam" id="TIGR00254">
    <property type="entry name" value="GGDEF"/>
    <property type="match status" value="1"/>
</dbReference>
<dbReference type="SUPFAM" id="SSF55073">
    <property type="entry name" value="Nucleotide cyclase"/>
    <property type="match status" value="1"/>
</dbReference>
<dbReference type="AlphaFoldDB" id="A0A9X3NJ98"/>
<dbReference type="InterPro" id="IPR043128">
    <property type="entry name" value="Rev_trsase/Diguanyl_cyclase"/>
</dbReference>
<dbReference type="GO" id="GO:0071111">
    <property type="term" value="F:cyclic-guanylate-specific phosphodiesterase activity"/>
    <property type="evidence" value="ECO:0007669"/>
    <property type="project" value="InterPro"/>
</dbReference>
<feature type="transmembrane region" description="Helical" evidence="1">
    <location>
        <begin position="244"/>
        <end position="264"/>
    </location>
</feature>
<feature type="domain" description="EAL" evidence="2">
    <location>
        <begin position="439"/>
        <end position="692"/>
    </location>
</feature>
<dbReference type="RefSeq" id="WP_270026717.1">
    <property type="nucleotide sequence ID" value="NZ_JAPDDP010000034.1"/>
</dbReference>
<dbReference type="InterPro" id="IPR001633">
    <property type="entry name" value="EAL_dom"/>
</dbReference>
<dbReference type="SMART" id="SM00267">
    <property type="entry name" value="GGDEF"/>
    <property type="match status" value="1"/>
</dbReference>
<feature type="domain" description="GGDEF" evidence="3">
    <location>
        <begin position="303"/>
        <end position="433"/>
    </location>
</feature>
<proteinExistence type="predicted"/>
<feature type="transmembrane region" description="Helical" evidence="1">
    <location>
        <begin position="186"/>
        <end position="205"/>
    </location>
</feature>
<feature type="transmembrane region" description="Helical" evidence="1">
    <location>
        <begin position="32"/>
        <end position="55"/>
    </location>
</feature>
<keyword evidence="1" id="KW-0812">Transmembrane</keyword>
<feature type="transmembrane region" description="Helical" evidence="1">
    <location>
        <begin position="95"/>
        <end position="115"/>
    </location>
</feature>
<dbReference type="PANTHER" id="PTHR33121">
    <property type="entry name" value="CYCLIC DI-GMP PHOSPHODIESTERASE PDEF"/>
    <property type="match status" value="1"/>
</dbReference>
<keyword evidence="1" id="KW-0472">Membrane</keyword>
<dbReference type="PROSITE" id="PS50883">
    <property type="entry name" value="EAL"/>
    <property type="match status" value="1"/>
</dbReference>
<keyword evidence="1" id="KW-1133">Transmembrane helix</keyword>
<feature type="transmembrane region" description="Helical" evidence="1">
    <location>
        <begin position="162"/>
        <end position="180"/>
    </location>
</feature>
<dbReference type="PROSITE" id="PS50887">
    <property type="entry name" value="GGDEF"/>
    <property type="match status" value="1"/>
</dbReference>
<dbReference type="InterPro" id="IPR035919">
    <property type="entry name" value="EAL_sf"/>
</dbReference>
<dbReference type="Pfam" id="PF00990">
    <property type="entry name" value="GGDEF"/>
    <property type="match status" value="1"/>
</dbReference>
<dbReference type="InterPro" id="IPR000160">
    <property type="entry name" value="GGDEF_dom"/>
</dbReference>
<dbReference type="InterPro" id="IPR029787">
    <property type="entry name" value="Nucleotide_cyclase"/>
</dbReference>
<name>A0A9X3NJ98_9ACTN</name>
<sequence>MAVVQPMVSTTLLLAAVFACLHRGLRGEHDRGAWIAFGLGILAWTLGDLVRAIFYPVVRPQPSVADVLYLSFYPGAAIGLVLITRARLRHLTRSLLLDGATALVTVAGVAVAFVIPEVLSSVSERARDTALVNLAYPVGDTVLLAFLASVIAVTGLRRLGRITVALVMFAFADVAYTIALPEYGQTILWIGAFWVLGMLLLATGARDDSPPPDAHQRADWTLFLVPLLAAPVNLAVLVADVPPVLAILPASGILLGMVRTGVTFRHTLTLLESRRQAVTDELTGLANRRRFNQHLATAFAADEPFGLLVIDLNRFKALNDGLGHHVGDRLLVDFGRRLTAALPDARLVARIGGDEFAVLTDGGIEAAAARIEAALSEPFVLDGLELHMGASLGGALAPEHAATPVELLQRADSAMYDAKRANLGFRLYRPNGEGPSRDRLALGEELRRGIAAGELEVHYQPQTDIARRRMVGVEALVRWRHPERGLLFPDTFISLAEDLGIVRDLTRHVLQTAVDQAATWRASGHDLSVAVNLALADLLDPELPAVVDAALARSGLPAHRLVLEITEDVAMTDEDHIVAVLARLRDRGVELALDDFGTGLSSLARLRRLPVQELKIDRSFVMGIDAGDEDASIVRMTIELGHALGIRVVAEGVETEAALDLLASQRCDTAQGFHFSRPVPATELTGLLEVGVAGLAQPESAIVITRDQSSAASASSGMRN</sequence>
<evidence type="ECO:0000259" key="2">
    <source>
        <dbReference type="PROSITE" id="PS50883"/>
    </source>
</evidence>
<evidence type="ECO:0000313" key="5">
    <source>
        <dbReference type="Proteomes" id="UP001147653"/>
    </source>
</evidence>
<feature type="transmembrane region" description="Helical" evidence="1">
    <location>
        <begin position="135"/>
        <end position="155"/>
    </location>
</feature>
<evidence type="ECO:0000259" key="3">
    <source>
        <dbReference type="PROSITE" id="PS50887"/>
    </source>
</evidence>
<comment type="caution">
    <text evidence="4">The sequence shown here is derived from an EMBL/GenBank/DDBJ whole genome shotgun (WGS) entry which is preliminary data.</text>
</comment>
<feature type="transmembrane region" description="Helical" evidence="1">
    <location>
        <begin position="67"/>
        <end position="83"/>
    </location>
</feature>
<organism evidence="4 5">
    <name type="scientific">Solirubrobacter phytolaccae</name>
    <dbReference type="NCBI Taxonomy" id="1404360"/>
    <lineage>
        <taxon>Bacteria</taxon>
        <taxon>Bacillati</taxon>
        <taxon>Actinomycetota</taxon>
        <taxon>Thermoleophilia</taxon>
        <taxon>Solirubrobacterales</taxon>
        <taxon>Solirubrobacteraceae</taxon>
        <taxon>Solirubrobacter</taxon>
    </lineage>
</organism>
<evidence type="ECO:0000256" key="1">
    <source>
        <dbReference type="SAM" id="Phobius"/>
    </source>
</evidence>